<name>D2Z2T3_9BACT</name>
<comment type="similarity">
    <text evidence="5">Belongs to the bacterial ribosomal protein bL25 family. CTC subfamily.</text>
</comment>
<accession>D2Z2T3</accession>
<keyword evidence="3 5" id="KW-0689">Ribosomal protein</keyword>
<dbReference type="HAMAP" id="MF_01334">
    <property type="entry name" value="Ribosomal_bL25_CTC"/>
    <property type="match status" value="1"/>
</dbReference>
<evidence type="ECO:0000259" key="7">
    <source>
        <dbReference type="Pfam" id="PF01386"/>
    </source>
</evidence>
<dbReference type="PaxDb" id="469381-Dpep_2072"/>
<dbReference type="InterPro" id="IPR020057">
    <property type="entry name" value="Ribosomal_bL25_b-dom"/>
</dbReference>
<evidence type="ECO:0000313" key="9">
    <source>
        <dbReference type="EMBL" id="EFC92096.1"/>
    </source>
</evidence>
<keyword evidence="10" id="KW-1185">Reference proteome</keyword>
<dbReference type="Proteomes" id="UP000006427">
    <property type="component" value="Unassembled WGS sequence"/>
</dbReference>
<dbReference type="GO" id="GO:0022625">
    <property type="term" value="C:cytosolic large ribosomal subunit"/>
    <property type="evidence" value="ECO:0007669"/>
    <property type="project" value="TreeGrafter"/>
</dbReference>
<dbReference type="Gene3D" id="2.170.120.20">
    <property type="entry name" value="Ribosomal protein L25, beta domain"/>
    <property type="match status" value="1"/>
</dbReference>
<gene>
    <name evidence="5" type="primary">rplY</name>
    <name evidence="5" type="synonym">ctc</name>
    <name evidence="9" type="ORF">Dpep_2072</name>
</gene>
<dbReference type="EMBL" id="ABTR02000001">
    <property type="protein sequence ID" value="EFC92096.1"/>
    <property type="molecule type" value="Genomic_DNA"/>
</dbReference>
<comment type="function">
    <text evidence="5">This is one of the proteins that binds to the 5S RNA in the ribosome where it forms part of the central protuberance.</text>
</comment>
<dbReference type="InterPro" id="IPR020056">
    <property type="entry name" value="Rbsml_bL25/Gln-tRNA_synth_N"/>
</dbReference>
<dbReference type="eggNOG" id="COG1825">
    <property type="taxonomic scope" value="Bacteria"/>
</dbReference>
<dbReference type="Pfam" id="PF01386">
    <property type="entry name" value="Ribosomal_L25p"/>
    <property type="match status" value="1"/>
</dbReference>
<dbReference type="InterPro" id="IPR029751">
    <property type="entry name" value="Ribosomal_L25_dom"/>
</dbReference>
<dbReference type="GO" id="GO:0006412">
    <property type="term" value="P:translation"/>
    <property type="evidence" value="ECO:0007669"/>
    <property type="project" value="UniProtKB-UniRule"/>
</dbReference>
<evidence type="ECO:0000256" key="6">
    <source>
        <dbReference type="SAM" id="MobiDB-lite"/>
    </source>
</evidence>
<dbReference type="GO" id="GO:0003735">
    <property type="term" value="F:structural constituent of ribosome"/>
    <property type="evidence" value="ECO:0007669"/>
    <property type="project" value="InterPro"/>
</dbReference>
<dbReference type="NCBIfam" id="TIGR00731">
    <property type="entry name" value="bL25_bact_ctc"/>
    <property type="match status" value="1"/>
</dbReference>
<dbReference type="PANTHER" id="PTHR33284">
    <property type="entry name" value="RIBOSOMAL PROTEIN L25/GLN-TRNA SYNTHETASE, ANTI-CODON-BINDING DOMAIN-CONTAINING PROTEIN"/>
    <property type="match status" value="1"/>
</dbReference>
<dbReference type="InterPro" id="IPR001021">
    <property type="entry name" value="Ribosomal_bL25_long"/>
</dbReference>
<keyword evidence="4 5" id="KW-0687">Ribonucleoprotein</keyword>
<evidence type="ECO:0000259" key="8">
    <source>
        <dbReference type="Pfam" id="PF14693"/>
    </source>
</evidence>
<keyword evidence="1 5" id="KW-0699">rRNA-binding</keyword>
<dbReference type="PANTHER" id="PTHR33284:SF1">
    <property type="entry name" value="RIBOSOMAL PROTEIN L25_GLN-TRNA SYNTHETASE, ANTI-CODON-BINDING DOMAIN-CONTAINING PROTEIN"/>
    <property type="match status" value="1"/>
</dbReference>
<feature type="domain" description="Large ribosomal subunit protein bL25 beta" evidence="8">
    <location>
        <begin position="103"/>
        <end position="186"/>
    </location>
</feature>
<proteinExistence type="inferred from homology"/>
<keyword evidence="2 5" id="KW-0694">RNA-binding</keyword>
<comment type="caution">
    <text evidence="9">The sequence shown here is derived from an EMBL/GenBank/DDBJ whole genome shotgun (WGS) entry which is preliminary data.</text>
</comment>
<dbReference type="STRING" id="469381.Dpep_2072"/>
<dbReference type="SUPFAM" id="SSF50715">
    <property type="entry name" value="Ribosomal protein L25-like"/>
    <property type="match status" value="1"/>
</dbReference>
<dbReference type="CDD" id="cd00495">
    <property type="entry name" value="Ribosomal_L25_TL5_CTC"/>
    <property type="match status" value="1"/>
</dbReference>
<dbReference type="InterPro" id="IPR020930">
    <property type="entry name" value="Ribosomal_uL5_bac-type"/>
</dbReference>
<dbReference type="AlphaFoldDB" id="D2Z2T3"/>
<dbReference type="InterPro" id="IPR011035">
    <property type="entry name" value="Ribosomal_bL25/Gln-tRNA_synth"/>
</dbReference>
<dbReference type="InterPro" id="IPR037121">
    <property type="entry name" value="Ribosomal_bL25_C"/>
</dbReference>
<evidence type="ECO:0000256" key="3">
    <source>
        <dbReference type="ARBA" id="ARBA00022980"/>
    </source>
</evidence>
<dbReference type="GO" id="GO:0008097">
    <property type="term" value="F:5S rRNA binding"/>
    <property type="evidence" value="ECO:0007669"/>
    <property type="project" value="InterPro"/>
</dbReference>
<dbReference type="Pfam" id="PF14693">
    <property type="entry name" value="Ribosomal_TL5_C"/>
    <property type="match status" value="1"/>
</dbReference>
<evidence type="ECO:0000256" key="1">
    <source>
        <dbReference type="ARBA" id="ARBA00022730"/>
    </source>
</evidence>
<evidence type="ECO:0000313" key="10">
    <source>
        <dbReference type="Proteomes" id="UP000006427"/>
    </source>
</evidence>
<feature type="compositionally biased region" description="Acidic residues" evidence="6">
    <location>
        <begin position="194"/>
        <end position="207"/>
    </location>
</feature>
<comment type="subunit">
    <text evidence="5">Part of the 50S ribosomal subunit; part of the 5S rRNA/L5/L18/L25 subcomplex. Contacts the 5S rRNA. Binds to the 5S rRNA independently of L5 and L18.</text>
</comment>
<feature type="domain" description="Large ribosomal subunit protein bL25 L25" evidence="7">
    <location>
        <begin position="6"/>
        <end position="95"/>
    </location>
</feature>
<protein>
    <recommendedName>
        <fullName evidence="5">Large ribosomal subunit protein bL25</fullName>
    </recommendedName>
    <alternativeName>
        <fullName evidence="5">General stress protein CTC</fullName>
    </alternativeName>
</protein>
<evidence type="ECO:0000256" key="2">
    <source>
        <dbReference type="ARBA" id="ARBA00022884"/>
    </source>
</evidence>
<evidence type="ECO:0000256" key="5">
    <source>
        <dbReference type="HAMAP-Rule" id="MF_01334"/>
    </source>
</evidence>
<sequence>MDLVRLNLEKRDAVGKEACGRLRRSGYIPAVLYGPDYREAVSVQVKAEDFLPNIRGTHWNTLKFDAVLPDGSSEMCIIRDMNRNYVSDDVLHVDFYQLVKGHKVSVKVPIEIVGKETCAGVKAGGLLEQRILDIEINVLPREIPENVVLNVESMNVGDSITLADLDLPESAEMDKDPSEIVVEVVHGKAASSEEVSEEEEEAAEEMA</sequence>
<evidence type="ECO:0000256" key="4">
    <source>
        <dbReference type="ARBA" id="ARBA00023274"/>
    </source>
</evidence>
<organism evidence="9 10">
    <name type="scientific">Dethiosulfovibrio peptidovorans DSM 11002</name>
    <dbReference type="NCBI Taxonomy" id="469381"/>
    <lineage>
        <taxon>Bacteria</taxon>
        <taxon>Thermotogati</taxon>
        <taxon>Synergistota</taxon>
        <taxon>Synergistia</taxon>
        <taxon>Synergistales</taxon>
        <taxon>Dethiosulfovibrionaceae</taxon>
        <taxon>Dethiosulfovibrio</taxon>
    </lineage>
</organism>
<reference evidence="9 10" key="1">
    <citation type="journal article" date="2010" name="Stand. Genomic Sci.">
        <title>Permanent draft genome sequence of Dethiosulfovibrio peptidovorans type strain (SEBR 4207).</title>
        <authorList>
            <person name="Labutti K."/>
            <person name="Mayilraj S."/>
            <person name="Clum A."/>
            <person name="Lucas S."/>
            <person name="Glavina Del Rio T."/>
            <person name="Nolan M."/>
            <person name="Tice H."/>
            <person name="Cheng J.F."/>
            <person name="Pitluck S."/>
            <person name="Liolios K."/>
            <person name="Ivanova N."/>
            <person name="Mavromatis K."/>
            <person name="Mikhailova N."/>
            <person name="Pati A."/>
            <person name="Goodwin L."/>
            <person name="Chen A."/>
            <person name="Palaniappan K."/>
            <person name="Land M."/>
            <person name="Hauser L."/>
            <person name="Chang Y.J."/>
            <person name="Jeffries C.D."/>
            <person name="Rohde M."/>
            <person name="Spring S."/>
            <person name="Goker M."/>
            <person name="Woyke T."/>
            <person name="Bristow J."/>
            <person name="Eisen J.A."/>
            <person name="Markowitz V."/>
            <person name="Hugenholtz P."/>
            <person name="Kyrpides N.C."/>
            <person name="Klenk H.P."/>
            <person name="Lapidus A."/>
        </authorList>
    </citation>
    <scope>NUCLEOTIDE SEQUENCE [LARGE SCALE GENOMIC DNA]</scope>
    <source>
        <strain evidence="9 10">DSM 11002</strain>
    </source>
</reference>
<dbReference type="Gene3D" id="2.40.240.10">
    <property type="entry name" value="Ribosomal Protein L25, Chain P"/>
    <property type="match status" value="1"/>
</dbReference>
<dbReference type="RefSeq" id="WP_005661927.1">
    <property type="nucleotide sequence ID" value="NZ_ABTR02000001.1"/>
</dbReference>
<dbReference type="OrthoDB" id="9806411at2"/>
<feature type="region of interest" description="Disordered" evidence="6">
    <location>
        <begin position="188"/>
        <end position="207"/>
    </location>
</feature>